<dbReference type="Proteomes" id="UP000320216">
    <property type="component" value="Chromosome"/>
</dbReference>
<keyword evidence="3" id="KW-1185">Reference proteome</keyword>
<evidence type="ECO:0000256" key="1">
    <source>
        <dbReference type="SAM" id="Phobius"/>
    </source>
</evidence>
<dbReference type="KEGG" id="huw:FPZ11_06775"/>
<evidence type="ECO:0008006" key="4">
    <source>
        <dbReference type="Google" id="ProtNLM"/>
    </source>
</evidence>
<keyword evidence="1" id="KW-0472">Membrane</keyword>
<keyword evidence="1" id="KW-0812">Transmembrane</keyword>
<organism evidence="2 3">
    <name type="scientific">Humibacter ginsenosidimutans</name>
    <dbReference type="NCBI Taxonomy" id="2599293"/>
    <lineage>
        <taxon>Bacteria</taxon>
        <taxon>Bacillati</taxon>
        <taxon>Actinomycetota</taxon>
        <taxon>Actinomycetes</taxon>
        <taxon>Micrococcales</taxon>
        <taxon>Microbacteriaceae</taxon>
        <taxon>Humibacter</taxon>
    </lineage>
</organism>
<evidence type="ECO:0000313" key="3">
    <source>
        <dbReference type="Proteomes" id="UP000320216"/>
    </source>
</evidence>
<dbReference type="RefSeq" id="WP_146319466.1">
    <property type="nucleotide sequence ID" value="NZ_CP042305.1"/>
</dbReference>
<dbReference type="EMBL" id="CP042305">
    <property type="protein sequence ID" value="QDZ14502.1"/>
    <property type="molecule type" value="Genomic_DNA"/>
</dbReference>
<feature type="transmembrane region" description="Helical" evidence="1">
    <location>
        <begin position="6"/>
        <end position="29"/>
    </location>
</feature>
<gene>
    <name evidence="2" type="ORF">FPZ11_06775</name>
</gene>
<name>A0A5B8M448_9MICO</name>
<sequence>MFVSPDVIGMVIALFAFAVTVLGGVAGMLSRQTKAVDSRLDAFEVRVSQRFDRLDDRFDRLDDRVTRVEGELVEVKVAIARIEGPRPRLQQL</sequence>
<keyword evidence="1" id="KW-1133">Transmembrane helix</keyword>
<dbReference type="Gene3D" id="1.20.1270.70">
    <property type="entry name" value="Designed single chain three-helix bundle"/>
    <property type="match status" value="1"/>
</dbReference>
<dbReference type="OrthoDB" id="5073812at2"/>
<protein>
    <recommendedName>
        <fullName evidence="4">Response regulator</fullName>
    </recommendedName>
</protein>
<accession>A0A5B8M448</accession>
<proteinExistence type="predicted"/>
<evidence type="ECO:0000313" key="2">
    <source>
        <dbReference type="EMBL" id="QDZ14502.1"/>
    </source>
</evidence>
<dbReference type="AlphaFoldDB" id="A0A5B8M448"/>
<reference evidence="2 3" key="1">
    <citation type="submission" date="2019-07" db="EMBL/GenBank/DDBJ databases">
        <title>Full genome sequence of Humibacter sp. WJ7-1.</title>
        <authorList>
            <person name="Im W.-T."/>
        </authorList>
    </citation>
    <scope>NUCLEOTIDE SEQUENCE [LARGE SCALE GENOMIC DNA]</scope>
    <source>
        <strain evidence="2 3">WJ7-1</strain>
    </source>
</reference>